<evidence type="ECO:0000256" key="7">
    <source>
        <dbReference type="ARBA" id="ARBA00023065"/>
    </source>
</evidence>
<keyword evidence="4 12" id="KW-0812">Transmembrane</keyword>
<evidence type="ECO:0000256" key="8">
    <source>
        <dbReference type="ARBA" id="ARBA00023136"/>
    </source>
</evidence>
<keyword evidence="9 12" id="KW-0066">ATP synthesis</keyword>
<evidence type="ECO:0000256" key="1">
    <source>
        <dbReference type="ARBA" id="ARBA00005513"/>
    </source>
</evidence>
<feature type="transmembrane region" description="Helical" evidence="12">
    <location>
        <begin position="6"/>
        <end position="30"/>
    </location>
</feature>
<keyword evidence="2 12" id="KW-0813">Transport</keyword>
<keyword evidence="6 12" id="KW-1133">Transmembrane helix</keyword>
<dbReference type="Proteomes" id="UP000765003">
    <property type="component" value="Unassembled WGS sequence"/>
</dbReference>
<dbReference type="InterPro" id="IPR002146">
    <property type="entry name" value="ATP_synth_b/b'su_bac/chlpt"/>
</dbReference>
<evidence type="ECO:0000256" key="10">
    <source>
        <dbReference type="ARBA" id="ARBA00025198"/>
    </source>
</evidence>
<keyword evidence="15" id="KW-1185">Reference proteome</keyword>
<dbReference type="PANTHER" id="PTHR33445">
    <property type="entry name" value="ATP SYNTHASE SUBUNIT B', CHLOROPLASTIC"/>
    <property type="match status" value="1"/>
</dbReference>
<comment type="similarity">
    <text evidence="1 12 13">Belongs to the ATPase B chain family.</text>
</comment>
<comment type="caution">
    <text evidence="14">The sequence shown here is derived from an EMBL/GenBank/DDBJ whole genome shotgun (WGS) entry which is preliminary data.</text>
</comment>
<name>A0ABS3AWL0_9FIRM</name>
<dbReference type="Pfam" id="PF00430">
    <property type="entry name" value="ATP-synt_B"/>
    <property type="match status" value="1"/>
</dbReference>
<evidence type="ECO:0000256" key="6">
    <source>
        <dbReference type="ARBA" id="ARBA00022989"/>
    </source>
</evidence>
<proteinExistence type="inferred from homology"/>
<evidence type="ECO:0000256" key="3">
    <source>
        <dbReference type="ARBA" id="ARBA00022547"/>
    </source>
</evidence>
<comment type="function">
    <text evidence="12">Component of the F(0) channel, it forms part of the peripheral stalk, linking F(1) to F(0).</text>
</comment>
<accession>A0ABS3AWL0</accession>
<dbReference type="HAMAP" id="MF_01398">
    <property type="entry name" value="ATP_synth_b_bprime"/>
    <property type="match status" value="1"/>
</dbReference>
<evidence type="ECO:0000256" key="12">
    <source>
        <dbReference type="HAMAP-Rule" id="MF_01398"/>
    </source>
</evidence>
<comment type="subcellular location">
    <subcellularLocation>
        <location evidence="12">Cell membrane</location>
        <topology evidence="12">Single-pass membrane protein</topology>
    </subcellularLocation>
    <subcellularLocation>
        <location evidence="11">Endomembrane system</location>
        <topology evidence="11">Single-pass membrane protein</topology>
    </subcellularLocation>
</comment>
<protein>
    <recommendedName>
        <fullName evidence="12">ATP synthase subunit b</fullName>
    </recommendedName>
    <alternativeName>
        <fullName evidence="12">ATP synthase F(0) sector subunit b</fullName>
    </alternativeName>
    <alternativeName>
        <fullName evidence="12">ATPase subunit I</fullName>
    </alternativeName>
    <alternativeName>
        <fullName evidence="12">F-type ATPase subunit b</fullName>
        <shortName evidence="12">F-ATPase subunit b</shortName>
    </alternativeName>
</protein>
<dbReference type="CDD" id="cd06503">
    <property type="entry name" value="ATP-synt_Fo_b"/>
    <property type="match status" value="1"/>
</dbReference>
<dbReference type="InterPro" id="IPR050059">
    <property type="entry name" value="ATP_synthase_B_chain"/>
</dbReference>
<evidence type="ECO:0000313" key="14">
    <source>
        <dbReference type="EMBL" id="MBN4077406.1"/>
    </source>
</evidence>
<reference evidence="14" key="1">
    <citation type="submission" date="2021-02" db="EMBL/GenBank/DDBJ databases">
        <title>Activity-based single-cell genomes from oceanic crustal fluid captures similar information to metagenomic and metatranscriptomic surveys with orders of magnitude less sampling.</title>
        <authorList>
            <person name="D'Angelo T.S."/>
            <person name="Orcutt B.N."/>
        </authorList>
    </citation>
    <scope>NUCLEOTIDE SEQUENCE [LARGE SCALE GENOMIC DNA]</scope>
    <source>
        <strain evidence="14">AH-315-E05</strain>
    </source>
</reference>
<organism evidence="14 15">
    <name type="scientific">Sulfobacillus acidophilus</name>
    <dbReference type="NCBI Taxonomy" id="53633"/>
    <lineage>
        <taxon>Bacteria</taxon>
        <taxon>Bacillati</taxon>
        <taxon>Bacillota</taxon>
        <taxon>Clostridia</taxon>
        <taxon>Eubacteriales</taxon>
        <taxon>Clostridiales Family XVII. Incertae Sedis</taxon>
        <taxon>Sulfobacillus</taxon>
    </lineage>
</organism>
<sequence>MEINITLLVQIFLFSFLLVWLSQFLFAPLLKVIEEREKRIEGAKKEAENISKIAHEKLTSVEEKVAIAQKQARQSLANLKAEGAAYQRSIIEEAKNEAKGKLELARKDLSEEIKKNQKILTTQTDILSEKIVQKLLRNPFVNGASSPHSNKMECSNA</sequence>
<evidence type="ECO:0000256" key="9">
    <source>
        <dbReference type="ARBA" id="ARBA00023310"/>
    </source>
</evidence>
<dbReference type="EMBL" id="JAFITA010000007">
    <property type="protein sequence ID" value="MBN4077406.1"/>
    <property type="molecule type" value="Genomic_DNA"/>
</dbReference>
<gene>
    <name evidence="12" type="primary">atpF</name>
    <name evidence="14" type="ORF">JYT19_00685</name>
</gene>
<keyword evidence="5 12" id="KW-0375">Hydrogen ion transport</keyword>
<evidence type="ECO:0000256" key="5">
    <source>
        <dbReference type="ARBA" id="ARBA00022781"/>
    </source>
</evidence>
<keyword evidence="7 12" id="KW-0406">Ion transport</keyword>
<comment type="function">
    <text evidence="10 12">F(1)F(0) ATP synthase produces ATP from ADP in the presence of a proton or sodium gradient. F-type ATPases consist of two structural domains, F(1) containing the extramembraneous catalytic core and F(0) containing the membrane proton channel, linked together by a central stalk and a peripheral stalk. During catalysis, ATP synthesis in the catalytic domain of F(1) is coupled via a rotary mechanism of the central stalk subunits to proton translocation.</text>
</comment>
<evidence type="ECO:0000256" key="4">
    <source>
        <dbReference type="ARBA" id="ARBA00022692"/>
    </source>
</evidence>
<evidence type="ECO:0000313" key="15">
    <source>
        <dbReference type="Proteomes" id="UP000765003"/>
    </source>
</evidence>
<evidence type="ECO:0000256" key="11">
    <source>
        <dbReference type="ARBA" id="ARBA00037847"/>
    </source>
</evidence>
<dbReference type="PANTHER" id="PTHR33445:SF2">
    <property type="entry name" value="ATP SYNTHASE SUBUNIT B', CHLOROPLASTIC"/>
    <property type="match status" value="1"/>
</dbReference>
<keyword evidence="12" id="KW-1003">Cell membrane</keyword>
<evidence type="ECO:0000256" key="2">
    <source>
        <dbReference type="ARBA" id="ARBA00022448"/>
    </source>
</evidence>
<comment type="subunit">
    <text evidence="12">F-type ATPases have 2 components, F(1) - the catalytic core - and F(0) - the membrane proton channel. F(1) has five subunits: alpha(3), beta(3), gamma(1), delta(1), epsilon(1). F(0) has three main subunits: a(1), b(2) and c(10-14). The alpha and beta chains form an alternating ring which encloses part of the gamma chain. F(1) is attached to F(0) by a central stalk formed by the gamma and epsilon chains, while a peripheral stalk is formed by the delta and b chains.</text>
</comment>
<evidence type="ECO:0000256" key="13">
    <source>
        <dbReference type="RuleBase" id="RU003848"/>
    </source>
</evidence>
<keyword evidence="8 12" id="KW-0472">Membrane</keyword>
<keyword evidence="3 12" id="KW-0138">CF(0)</keyword>